<keyword evidence="2" id="KW-0812">Transmembrane</keyword>
<evidence type="ECO:0000313" key="3">
    <source>
        <dbReference type="EMBL" id="EDK32640.1"/>
    </source>
</evidence>
<dbReference type="Proteomes" id="UP000002411">
    <property type="component" value="Chromosome"/>
</dbReference>
<keyword evidence="4" id="KW-1185">Reference proteome</keyword>
<keyword evidence="2" id="KW-0472">Membrane</keyword>
<name>A5N5Q9_CLOK5</name>
<sequence length="145" mass="16022">MNIYQIIITIVVIIGVCGSVGFLFPLSNKVSRATGILDLIDKLGIKSTKAAQQLAISSQLPLEQRKEKAKESIKEGLAAFKITITPKLEKVIDDTIQEMVFDSKAPEEQRNQCQKALLEQISQLQVQISQLATEKSQLEAQNAQL</sequence>
<protein>
    <submittedName>
        <fullName evidence="3">Uncharacterized protein</fullName>
    </submittedName>
</protein>
<proteinExistence type="predicted"/>
<dbReference type="HOGENOM" id="CLU_1783501_0_0_9"/>
<dbReference type="KEGG" id="ckl:CKL_0586"/>
<reference evidence="3 4" key="1">
    <citation type="journal article" date="2008" name="Proc. Natl. Acad. Sci. U.S.A.">
        <title>The genome of Clostridium kluyveri, a strict anaerobe with unique metabolic features.</title>
        <authorList>
            <person name="Seedorf H."/>
            <person name="Fricke W.F."/>
            <person name="Veith B."/>
            <person name="Brueggemann H."/>
            <person name="Liesegang H."/>
            <person name="Strittmatter A."/>
            <person name="Miethke M."/>
            <person name="Buckel W."/>
            <person name="Hinderberger J."/>
            <person name="Li F."/>
            <person name="Hagemeier C."/>
            <person name="Thauer R.K."/>
            <person name="Gottschalk G."/>
        </authorList>
    </citation>
    <scope>NUCLEOTIDE SEQUENCE [LARGE SCALE GENOMIC DNA]</scope>
    <source>
        <strain evidence="4">ATCC 8527 / DSM 555 / NCIMB 10680</strain>
    </source>
</reference>
<keyword evidence="2" id="KW-1133">Transmembrane helix</keyword>
<dbReference type="EMBL" id="CP000673">
    <property type="protein sequence ID" value="EDK32640.1"/>
    <property type="molecule type" value="Genomic_DNA"/>
</dbReference>
<dbReference type="TCDB" id="1.E.26.6.1">
    <property type="family name" value="the holin llh (holin llh) family"/>
</dbReference>
<dbReference type="AlphaFoldDB" id="A5N5Q9"/>
<evidence type="ECO:0000256" key="2">
    <source>
        <dbReference type="SAM" id="Phobius"/>
    </source>
</evidence>
<evidence type="ECO:0000313" key="4">
    <source>
        <dbReference type="Proteomes" id="UP000002411"/>
    </source>
</evidence>
<feature type="transmembrane region" description="Helical" evidence="2">
    <location>
        <begin position="6"/>
        <end position="26"/>
    </location>
</feature>
<dbReference type="STRING" id="431943.CKL_0586"/>
<accession>A5N5Q9</accession>
<evidence type="ECO:0000256" key="1">
    <source>
        <dbReference type="SAM" id="Coils"/>
    </source>
</evidence>
<keyword evidence="1" id="KW-0175">Coiled coil</keyword>
<dbReference type="RefSeq" id="WP_011989155.1">
    <property type="nucleotide sequence ID" value="NC_009706.1"/>
</dbReference>
<feature type="coiled-coil region" evidence="1">
    <location>
        <begin position="114"/>
        <end position="141"/>
    </location>
</feature>
<gene>
    <name evidence="3" type="ordered locus">CKL_0586</name>
</gene>
<organism evidence="3 4">
    <name type="scientific">Clostridium kluyveri (strain ATCC 8527 / DSM 555 / NBRC 12016 / NCIMB 10680 / K1)</name>
    <dbReference type="NCBI Taxonomy" id="431943"/>
    <lineage>
        <taxon>Bacteria</taxon>
        <taxon>Bacillati</taxon>
        <taxon>Bacillota</taxon>
        <taxon>Clostridia</taxon>
        <taxon>Eubacteriales</taxon>
        <taxon>Clostridiaceae</taxon>
        <taxon>Clostridium</taxon>
    </lineage>
</organism>